<feature type="signal peptide" evidence="1">
    <location>
        <begin position="1"/>
        <end position="16"/>
    </location>
</feature>
<name>A0ABR0FPC2_9PEZI</name>
<evidence type="ECO:0008006" key="4">
    <source>
        <dbReference type="Google" id="ProtNLM"/>
    </source>
</evidence>
<dbReference type="Proteomes" id="UP001322138">
    <property type="component" value="Unassembled WGS sequence"/>
</dbReference>
<gene>
    <name evidence="2" type="ORF">QC761_204724</name>
</gene>
<protein>
    <recommendedName>
        <fullName evidence="4">Extracellular membrane protein CFEM domain-containing protein</fullName>
    </recommendedName>
</protein>
<feature type="chain" id="PRO_5046772336" description="Extracellular membrane protein CFEM domain-containing protein" evidence="1">
    <location>
        <begin position="17"/>
        <end position="228"/>
    </location>
</feature>
<organism evidence="2 3">
    <name type="scientific">Podospora bellae-mahoneyi</name>
    <dbReference type="NCBI Taxonomy" id="2093777"/>
    <lineage>
        <taxon>Eukaryota</taxon>
        <taxon>Fungi</taxon>
        <taxon>Dikarya</taxon>
        <taxon>Ascomycota</taxon>
        <taxon>Pezizomycotina</taxon>
        <taxon>Sordariomycetes</taxon>
        <taxon>Sordariomycetidae</taxon>
        <taxon>Sordariales</taxon>
        <taxon>Podosporaceae</taxon>
        <taxon>Podospora</taxon>
    </lineage>
</organism>
<dbReference type="EMBL" id="JAFFGZ010000004">
    <property type="protein sequence ID" value="KAK4645795.1"/>
    <property type="molecule type" value="Genomic_DNA"/>
</dbReference>
<reference evidence="2 3" key="1">
    <citation type="journal article" date="2023" name="bioRxiv">
        <title>High-quality genome assemblies of four members of thePodospora anserinaspecies complex.</title>
        <authorList>
            <person name="Ament-Velasquez S.L."/>
            <person name="Vogan A.A."/>
            <person name="Wallerman O."/>
            <person name="Hartmann F."/>
            <person name="Gautier V."/>
            <person name="Silar P."/>
            <person name="Giraud T."/>
            <person name="Johannesson H."/>
        </authorList>
    </citation>
    <scope>NUCLEOTIDE SEQUENCE [LARGE SCALE GENOMIC DNA]</scope>
    <source>
        <strain evidence="2 3">CBS 112042</strain>
    </source>
</reference>
<keyword evidence="1" id="KW-0732">Signal</keyword>
<accession>A0ABR0FPC2</accession>
<dbReference type="RefSeq" id="XP_062734771.1">
    <property type="nucleotide sequence ID" value="XM_062876196.1"/>
</dbReference>
<evidence type="ECO:0000313" key="2">
    <source>
        <dbReference type="EMBL" id="KAK4645795.1"/>
    </source>
</evidence>
<evidence type="ECO:0000313" key="3">
    <source>
        <dbReference type="Proteomes" id="UP001322138"/>
    </source>
</evidence>
<sequence length="228" mass="23791">MRLLLLPLLAVTATTAQRIFINQVPFYSSLPPCAEAPLSNIVRNMVSGCGDGGRTTSYSCFCASSSIKFESIISRAVSSKCMPSEPEATASALAVFDSYCHLSPQAAPTQTAMFPPAENRPLFSSESETTTTTEVLTVGLTTGEVDTSESVTAASSSYEARVTGGGGGEGSLLVQQRPGPGTVLSSPSRTQLAPIPSASIAFSGGERVGTGQWLAFYLVLWGLSLMVF</sequence>
<proteinExistence type="predicted"/>
<evidence type="ECO:0000256" key="1">
    <source>
        <dbReference type="SAM" id="SignalP"/>
    </source>
</evidence>
<keyword evidence="3" id="KW-1185">Reference proteome</keyword>
<comment type="caution">
    <text evidence="2">The sequence shown here is derived from an EMBL/GenBank/DDBJ whole genome shotgun (WGS) entry which is preliminary data.</text>
</comment>
<dbReference type="GeneID" id="87895678"/>